<evidence type="ECO:0000313" key="4">
    <source>
        <dbReference type="Proteomes" id="UP000291301"/>
    </source>
</evidence>
<feature type="domain" description="Response regulatory" evidence="2">
    <location>
        <begin position="16"/>
        <end position="133"/>
    </location>
</feature>
<dbReference type="GO" id="GO:0051782">
    <property type="term" value="P:negative regulation of cell division"/>
    <property type="evidence" value="ECO:0007669"/>
    <property type="project" value="TreeGrafter"/>
</dbReference>
<dbReference type="GO" id="GO:0016887">
    <property type="term" value="F:ATP hydrolysis activity"/>
    <property type="evidence" value="ECO:0007669"/>
    <property type="project" value="TreeGrafter"/>
</dbReference>
<keyword evidence="1" id="KW-0597">Phosphoprotein</keyword>
<gene>
    <name evidence="3" type="ORF">E0D97_15405</name>
</gene>
<sequence>MASEQKKTSAKQDNNRIVLVSTDKQFIASTQSAFSASDAIKLVVIEKPVAELHNEAQEAEAGAVIVDLGESTLENLEALQRITRRLTDRVPVIVVAGSHDAAMVRVIVQLRVSDFLIKPVTTTDLVRSCIRALKGMDKHDAGDADISTFMPAGGGVGNTTIALQTAFLLHRSATRAASTCVVDLNFQHGSCTEYLDLEPRFNIAEIENQVDRLDRQLLDALLSKHDSGLAVLAAPNSPAEMRSFDADVVIRVLDLVSAYFDNVVIDMPRTWFPWTELVLRGSNNVFITAEMTVPCLRHTQRLLHAIETEVGKDIKPRVIINRYAPGGADGGVRSSDVEDVLGDRFAGGIANNYKLVREAVDRGVPLNEVDPHANVVQDLKRIILPEEMSLEGSRPRGLLGLGKGLFRKAG</sequence>
<dbReference type="PANTHER" id="PTHR43384:SF13">
    <property type="entry name" value="SLR0110 PROTEIN"/>
    <property type="match status" value="1"/>
</dbReference>
<dbReference type="Gene3D" id="3.40.50.300">
    <property type="entry name" value="P-loop containing nucleotide triphosphate hydrolases"/>
    <property type="match status" value="1"/>
</dbReference>
<dbReference type="GO" id="GO:0005524">
    <property type="term" value="F:ATP binding"/>
    <property type="evidence" value="ECO:0007669"/>
    <property type="project" value="TreeGrafter"/>
</dbReference>
<evidence type="ECO:0000259" key="2">
    <source>
        <dbReference type="PROSITE" id="PS50110"/>
    </source>
</evidence>
<dbReference type="InterPro" id="IPR001789">
    <property type="entry name" value="Sig_transdc_resp-reg_receiver"/>
</dbReference>
<organism evidence="3 4">
    <name type="scientific">Oricola cellulosilytica</name>
    <dbReference type="NCBI Taxonomy" id="1429082"/>
    <lineage>
        <taxon>Bacteria</taxon>
        <taxon>Pseudomonadati</taxon>
        <taxon>Pseudomonadota</taxon>
        <taxon>Alphaproteobacteria</taxon>
        <taxon>Hyphomicrobiales</taxon>
        <taxon>Ahrensiaceae</taxon>
        <taxon>Oricola</taxon>
    </lineage>
</organism>
<dbReference type="PANTHER" id="PTHR43384">
    <property type="entry name" value="SEPTUM SITE-DETERMINING PROTEIN MIND HOMOLOG, CHLOROPLASTIC-RELATED"/>
    <property type="match status" value="1"/>
</dbReference>
<evidence type="ECO:0000313" key="3">
    <source>
        <dbReference type="EMBL" id="TCD12385.1"/>
    </source>
</evidence>
<proteinExistence type="predicted"/>
<keyword evidence="4" id="KW-1185">Reference proteome</keyword>
<dbReference type="RefSeq" id="WP_131570542.1">
    <property type="nucleotide sequence ID" value="NZ_JAINFK010000005.1"/>
</dbReference>
<dbReference type="AlphaFoldDB" id="A0A4R0P655"/>
<dbReference type="SUPFAM" id="SSF52172">
    <property type="entry name" value="CheY-like"/>
    <property type="match status" value="1"/>
</dbReference>
<dbReference type="GO" id="GO:0005829">
    <property type="term" value="C:cytosol"/>
    <property type="evidence" value="ECO:0007669"/>
    <property type="project" value="TreeGrafter"/>
</dbReference>
<dbReference type="EMBL" id="SJST01000007">
    <property type="protein sequence ID" value="TCD12385.1"/>
    <property type="molecule type" value="Genomic_DNA"/>
</dbReference>
<accession>A0A4R0P655</accession>
<evidence type="ECO:0000256" key="1">
    <source>
        <dbReference type="PROSITE-ProRule" id="PRU00169"/>
    </source>
</evidence>
<dbReference type="OrthoDB" id="8281972at2"/>
<dbReference type="InterPro" id="IPR027417">
    <property type="entry name" value="P-loop_NTPase"/>
</dbReference>
<dbReference type="Gene3D" id="3.40.50.2300">
    <property type="match status" value="1"/>
</dbReference>
<dbReference type="InterPro" id="IPR050625">
    <property type="entry name" value="ParA/MinD_ATPase"/>
</dbReference>
<name>A0A4R0P655_9HYPH</name>
<protein>
    <submittedName>
        <fullName evidence="3">Response regulator</fullName>
    </submittedName>
</protein>
<feature type="modified residue" description="4-aspartylphosphate" evidence="1">
    <location>
        <position position="67"/>
    </location>
</feature>
<comment type="caution">
    <text evidence="3">The sequence shown here is derived from an EMBL/GenBank/DDBJ whole genome shotgun (WGS) entry which is preliminary data.</text>
</comment>
<dbReference type="PROSITE" id="PS50110">
    <property type="entry name" value="RESPONSE_REGULATORY"/>
    <property type="match status" value="1"/>
</dbReference>
<dbReference type="GO" id="GO:0009898">
    <property type="term" value="C:cytoplasmic side of plasma membrane"/>
    <property type="evidence" value="ECO:0007669"/>
    <property type="project" value="TreeGrafter"/>
</dbReference>
<dbReference type="SUPFAM" id="SSF52540">
    <property type="entry name" value="P-loop containing nucleoside triphosphate hydrolases"/>
    <property type="match status" value="1"/>
</dbReference>
<dbReference type="Proteomes" id="UP000291301">
    <property type="component" value="Unassembled WGS sequence"/>
</dbReference>
<dbReference type="GO" id="GO:0000160">
    <property type="term" value="P:phosphorelay signal transduction system"/>
    <property type="evidence" value="ECO:0007669"/>
    <property type="project" value="InterPro"/>
</dbReference>
<reference evidence="3 4" key="1">
    <citation type="journal article" date="2015" name="Antonie Van Leeuwenhoek">
        <title>Oricola cellulosilytica gen. nov., sp. nov., a cellulose-degrading bacterium of the family Phyllobacteriaceae isolated from surface seashore water, and emended descriptions of Mesorhizobium loti and Phyllobacterium myrsinacearum.</title>
        <authorList>
            <person name="Hameed A."/>
            <person name="Shahina M."/>
            <person name="Lai W.A."/>
            <person name="Lin S.Y."/>
            <person name="Young L.S."/>
            <person name="Liu Y.C."/>
            <person name="Hsu Y.H."/>
            <person name="Young C.C."/>
        </authorList>
    </citation>
    <scope>NUCLEOTIDE SEQUENCE [LARGE SCALE GENOMIC DNA]</scope>
    <source>
        <strain evidence="3 4">KCTC 52183</strain>
    </source>
</reference>
<dbReference type="InterPro" id="IPR011006">
    <property type="entry name" value="CheY-like_superfamily"/>
</dbReference>